<accession>A0A7S1NPJ3</accession>
<dbReference type="PANTHER" id="PTHR31809:SF0">
    <property type="entry name" value="BUD13 HOMOLOG"/>
    <property type="match status" value="1"/>
</dbReference>
<evidence type="ECO:0008006" key="3">
    <source>
        <dbReference type="Google" id="ProtNLM"/>
    </source>
</evidence>
<dbReference type="PANTHER" id="PTHR31809">
    <property type="entry name" value="BUD13 HOMOLOG"/>
    <property type="match status" value="1"/>
</dbReference>
<dbReference type="GO" id="GO:0003723">
    <property type="term" value="F:RNA binding"/>
    <property type="evidence" value="ECO:0007669"/>
    <property type="project" value="TreeGrafter"/>
</dbReference>
<dbReference type="EMBL" id="HBGA01116176">
    <property type="protein sequence ID" value="CAD9032155.1"/>
    <property type="molecule type" value="Transcribed_RNA"/>
</dbReference>
<proteinExistence type="inferred from homology"/>
<gene>
    <name evidence="2" type="ORF">EGYM00392_LOCUS43297</name>
</gene>
<dbReference type="Pfam" id="PF09736">
    <property type="entry name" value="Bud13"/>
    <property type="match status" value="1"/>
</dbReference>
<evidence type="ECO:0000256" key="1">
    <source>
        <dbReference type="ARBA" id="ARBA00011069"/>
    </source>
</evidence>
<dbReference type="GO" id="GO:0005684">
    <property type="term" value="C:U2-type spliceosomal complex"/>
    <property type="evidence" value="ECO:0007669"/>
    <property type="project" value="TreeGrafter"/>
</dbReference>
<organism evidence="2">
    <name type="scientific">Eutreptiella gymnastica</name>
    <dbReference type="NCBI Taxonomy" id="73025"/>
    <lineage>
        <taxon>Eukaryota</taxon>
        <taxon>Discoba</taxon>
        <taxon>Euglenozoa</taxon>
        <taxon>Euglenida</taxon>
        <taxon>Spirocuta</taxon>
        <taxon>Euglenophyceae</taxon>
        <taxon>Eutreptiales</taxon>
        <taxon>Eutreptiaceae</taxon>
        <taxon>Eutreptiella</taxon>
    </lineage>
</organism>
<evidence type="ECO:0000313" key="2">
    <source>
        <dbReference type="EMBL" id="CAD9032155.1"/>
    </source>
</evidence>
<comment type="similarity">
    <text evidence="1">Belongs to the CWC26 family.</text>
</comment>
<dbReference type="GO" id="GO:0070274">
    <property type="term" value="C:RES complex"/>
    <property type="evidence" value="ECO:0007669"/>
    <property type="project" value="TreeGrafter"/>
</dbReference>
<sequence length="111" mass="12937">MDKRLRGMQHWDDPMRDMLGQDFGMDDQLMGMKKLNKKEKKARDKAWIERELVRHMRYTGGGAQPNRFGIPPGRRWDGVDRGNGFEKQMFLAHNKSAEAKKKNFASEVEGL</sequence>
<reference evidence="2" key="1">
    <citation type="submission" date="2021-01" db="EMBL/GenBank/DDBJ databases">
        <authorList>
            <person name="Corre E."/>
            <person name="Pelletier E."/>
            <person name="Niang G."/>
            <person name="Scheremetjew M."/>
            <person name="Finn R."/>
            <person name="Kale V."/>
            <person name="Holt S."/>
            <person name="Cochrane G."/>
            <person name="Meng A."/>
            <person name="Brown T."/>
            <person name="Cohen L."/>
        </authorList>
    </citation>
    <scope>NUCLEOTIDE SEQUENCE</scope>
    <source>
        <strain evidence="2">NIES-381</strain>
    </source>
</reference>
<name>A0A7S1NPJ3_9EUGL</name>
<dbReference type="InterPro" id="IPR051112">
    <property type="entry name" value="CWC26_splicing_factor"/>
</dbReference>
<protein>
    <recommendedName>
        <fullName evidence="3">BUD13 homolog</fullName>
    </recommendedName>
</protein>
<dbReference type="AlphaFoldDB" id="A0A7S1NPJ3"/>
<dbReference type="GO" id="GO:0000398">
    <property type="term" value="P:mRNA splicing, via spliceosome"/>
    <property type="evidence" value="ECO:0007669"/>
    <property type="project" value="TreeGrafter"/>
</dbReference>
<dbReference type="InterPro" id="IPR018609">
    <property type="entry name" value="Bud13"/>
</dbReference>